<dbReference type="Pfam" id="PF05347">
    <property type="entry name" value="Complex1_LYR"/>
    <property type="match status" value="1"/>
</dbReference>
<dbReference type="GO" id="GO:0006979">
    <property type="term" value="P:response to oxidative stress"/>
    <property type="evidence" value="ECO:0007669"/>
    <property type="project" value="TreeGrafter"/>
</dbReference>
<organism evidence="10 11">
    <name type="scientific">Coemansia interrupta</name>
    <dbReference type="NCBI Taxonomy" id="1126814"/>
    <lineage>
        <taxon>Eukaryota</taxon>
        <taxon>Fungi</taxon>
        <taxon>Fungi incertae sedis</taxon>
        <taxon>Zoopagomycota</taxon>
        <taxon>Kickxellomycotina</taxon>
        <taxon>Kickxellomycetes</taxon>
        <taxon>Kickxellales</taxon>
        <taxon>Kickxellaceae</taxon>
        <taxon>Coemansia</taxon>
    </lineage>
</organism>
<comment type="caution">
    <text evidence="10">The sequence shown here is derived from an EMBL/GenBank/DDBJ whole genome shotgun (WGS) entry which is preliminary data.</text>
</comment>
<dbReference type="EMBL" id="JANBUM010000413">
    <property type="protein sequence ID" value="KAJ2777456.1"/>
    <property type="molecule type" value="Genomic_DNA"/>
</dbReference>
<keyword evidence="5" id="KW-0999">Mitochondrion inner membrane</keyword>
<accession>A0A9W8H2F2</accession>
<dbReference type="GO" id="GO:0005743">
    <property type="term" value="C:mitochondrial inner membrane"/>
    <property type="evidence" value="ECO:0007669"/>
    <property type="project" value="UniProtKB-SubCell"/>
</dbReference>
<evidence type="ECO:0000256" key="7">
    <source>
        <dbReference type="ARBA" id="ARBA00023128"/>
    </source>
</evidence>
<keyword evidence="11" id="KW-1185">Reference proteome</keyword>
<evidence type="ECO:0000256" key="8">
    <source>
        <dbReference type="ARBA" id="ARBA00023136"/>
    </source>
</evidence>
<proteinExistence type="inferred from homology"/>
<dbReference type="AlphaFoldDB" id="A0A9W8H2F2"/>
<dbReference type="CDD" id="cd20266">
    <property type="entry name" value="Complex1_LYR_NDUFA6_LYRM6"/>
    <property type="match status" value="1"/>
</dbReference>
<dbReference type="InterPro" id="IPR016488">
    <property type="entry name" value="NADH_Ub_cplx-1_asu_su-6"/>
</dbReference>
<keyword evidence="4" id="KW-0679">Respiratory chain</keyword>
<dbReference type="GO" id="GO:0045271">
    <property type="term" value="C:respiratory chain complex I"/>
    <property type="evidence" value="ECO:0007669"/>
    <property type="project" value="InterPro"/>
</dbReference>
<comment type="subcellular location">
    <subcellularLocation>
        <location evidence="1">Mitochondrion inner membrane</location>
        <topology evidence="1">Peripheral membrane protein</topology>
        <orientation evidence="1">Matrix side</orientation>
    </subcellularLocation>
</comment>
<keyword evidence="3" id="KW-0813">Transport</keyword>
<evidence type="ECO:0000256" key="5">
    <source>
        <dbReference type="ARBA" id="ARBA00022792"/>
    </source>
</evidence>
<dbReference type="PANTHER" id="PTHR12964:SF0">
    <property type="entry name" value="NADH DEHYDROGENASE [UBIQUINONE] 1 ALPHA SUBCOMPLEX SUBUNIT 6"/>
    <property type="match status" value="1"/>
</dbReference>
<feature type="domain" description="Complex 1 LYR protein" evidence="9">
    <location>
        <begin position="56"/>
        <end position="89"/>
    </location>
</feature>
<name>A0A9W8H2F2_9FUNG</name>
<evidence type="ECO:0000256" key="1">
    <source>
        <dbReference type="ARBA" id="ARBA00004443"/>
    </source>
</evidence>
<dbReference type="InterPro" id="IPR008011">
    <property type="entry name" value="Complex1_LYR_dom"/>
</dbReference>
<keyword evidence="8" id="KW-0472">Membrane</keyword>
<evidence type="ECO:0000256" key="3">
    <source>
        <dbReference type="ARBA" id="ARBA00022448"/>
    </source>
</evidence>
<protein>
    <submittedName>
        <fullName evidence="10">Ndufa6 NADH-ubiquinone oxidoreductase subunit</fullName>
    </submittedName>
</protein>
<evidence type="ECO:0000313" key="11">
    <source>
        <dbReference type="Proteomes" id="UP001140172"/>
    </source>
</evidence>
<keyword evidence="7" id="KW-0496">Mitochondrion</keyword>
<evidence type="ECO:0000313" key="10">
    <source>
        <dbReference type="EMBL" id="KAJ2777456.1"/>
    </source>
</evidence>
<evidence type="ECO:0000256" key="6">
    <source>
        <dbReference type="ARBA" id="ARBA00022982"/>
    </source>
</evidence>
<comment type="similarity">
    <text evidence="2">Belongs to the complex I LYR family.</text>
</comment>
<dbReference type="OrthoDB" id="14535at2759"/>
<keyword evidence="6" id="KW-0249">Electron transport</keyword>
<reference evidence="10" key="1">
    <citation type="submission" date="2022-07" db="EMBL/GenBank/DDBJ databases">
        <title>Phylogenomic reconstructions and comparative analyses of Kickxellomycotina fungi.</title>
        <authorList>
            <person name="Reynolds N.K."/>
            <person name="Stajich J.E."/>
            <person name="Barry K."/>
            <person name="Grigoriev I.V."/>
            <person name="Crous P."/>
            <person name="Smith M.E."/>
        </authorList>
    </citation>
    <scope>NUCLEOTIDE SEQUENCE</scope>
    <source>
        <strain evidence="10">BCRC 34489</strain>
    </source>
</reference>
<evidence type="ECO:0000256" key="2">
    <source>
        <dbReference type="ARBA" id="ARBA00009508"/>
    </source>
</evidence>
<dbReference type="PANTHER" id="PTHR12964">
    <property type="entry name" value="NADH-UBIQUINONE OXIDOREDUCTASE B14 SUBUNIT"/>
    <property type="match status" value="1"/>
</dbReference>
<evidence type="ECO:0000256" key="4">
    <source>
        <dbReference type="ARBA" id="ARBA00022660"/>
    </source>
</evidence>
<sequence length="125" mass="14743">MPFVAPLVTRSSTSLADARQRAIHLYRRWQKNVPQIMKNVPQIMVDYHLCMPQSVVRSKIREHFEKNRYVSDARTIDVLLAKGQMEFDETLNVWKQYSHVLRYFDANEADAQPTKFLDKFNEGRA</sequence>
<dbReference type="InterPro" id="IPR045299">
    <property type="entry name" value="Complex1_LYR_NDUFA6_LYRM6"/>
</dbReference>
<gene>
    <name evidence="10" type="primary">NdufA6</name>
    <name evidence="10" type="ORF">GGI15_004490</name>
</gene>
<evidence type="ECO:0000259" key="9">
    <source>
        <dbReference type="Pfam" id="PF05347"/>
    </source>
</evidence>
<dbReference type="Proteomes" id="UP001140172">
    <property type="component" value="Unassembled WGS sequence"/>
</dbReference>